<sequence length="212" mass="24184">MSQSPLLTITLELKLSIISFLPLSDKRRLRLTCQMFNNLLALDVPHEQLQVAERKQTILLIDGANEGEPGHESFFICNVRKVETSGSDDTAAAPDAAPNPASDFHLTQDYEKQLLFDVYHPMFMCDESEISDDEDEWVIRISMRELQLEEVKSVNYKSSVEVAGMCARGVEGSASDSHRYFLVVAKDFEDSEKDMEELWDDINEMLEEENDR</sequence>
<organism evidence="1 2">
    <name type="scientific">Rhodocollybia butyracea</name>
    <dbReference type="NCBI Taxonomy" id="206335"/>
    <lineage>
        <taxon>Eukaryota</taxon>
        <taxon>Fungi</taxon>
        <taxon>Dikarya</taxon>
        <taxon>Basidiomycota</taxon>
        <taxon>Agaricomycotina</taxon>
        <taxon>Agaricomycetes</taxon>
        <taxon>Agaricomycetidae</taxon>
        <taxon>Agaricales</taxon>
        <taxon>Marasmiineae</taxon>
        <taxon>Omphalotaceae</taxon>
        <taxon>Rhodocollybia</taxon>
    </lineage>
</organism>
<accession>A0A9P5PMS5</accession>
<reference evidence="1" key="1">
    <citation type="submission" date="2020-11" db="EMBL/GenBank/DDBJ databases">
        <authorList>
            <consortium name="DOE Joint Genome Institute"/>
            <person name="Ahrendt S."/>
            <person name="Riley R."/>
            <person name="Andreopoulos W."/>
            <person name="Labutti K."/>
            <person name="Pangilinan J."/>
            <person name="Ruiz-Duenas F.J."/>
            <person name="Barrasa J.M."/>
            <person name="Sanchez-Garcia M."/>
            <person name="Camarero S."/>
            <person name="Miyauchi S."/>
            <person name="Serrano A."/>
            <person name="Linde D."/>
            <person name="Babiker R."/>
            <person name="Drula E."/>
            <person name="Ayuso-Fernandez I."/>
            <person name="Pacheco R."/>
            <person name="Padilla G."/>
            <person name="Ferreira P."/>
            <person name="Barriuso J."/>
            <person name="Kellner H."/>
            <person name="Castanera R."/>
            <person name="Alfaro M."/>
            <person name="Ramirez L."/>
            <person name="Pisabarro A.G."/>
            <person name="Kuo A."/>
            <person name="Tritt A."/>
            <person name="Lipzen A."/>
            <person name="He G."/>
            <person name="Yan M."/>
            <person name="Ng V."/>
            <person name="Cullen D."/>
            <person name="Martin F."/>
            <person name="Rosso M.-N."/>
            <person name="Henrissat B."/>
            <person name="Hibbett D."/>
            <person name="Martinez A.T."/>
            <person name="Grigoriev I.V."/>
        </authorList>
    </citation>
    <scope>NUCLEOTIDE SEQUENCE</scope>
    <source>
        <strain evidence="1">AH 40177</strain>
    </source>
</reference>
<proteinExistence type="predicted"/>
<evidence type="ECO:0000313" key="2">
    <source>
        <dbReference type="Proteomes" id="UP000772434"/>
    </source>
</evidence>
<dbReference type="EMBL" id="JADNRY010000105">
    <property type="protein sequence ID" value="KAF9065367.1"/>
    <property type="molecule type" value="Genomic_DNA"/>
</dbReference>
<dbReference type="OrthoDB" id="3115560at2759"/>
<dbReference type="Proteomes" id="UP000772434">
    <property type="component" value="Unassembled WGS sequence"/>
</dbReference>
<comment type="caution">
    <text evidence="1">The sequence shown here is derived from an EMBL/GenBank/DDBJ whole genome shotgun (WGS) entry which is preliminary data.</text>
</comment>
<evidence type="ECO:0000313" key="1">
    <source>
        <dbReference type="EMBL" id="KAF9065367.1"/>
    </source>
</evidence>
<dbReference type="AlphaFoldDB" id="A0A9P5PMS5"/>
<dbReference type="InterPro" id="IPR036047">
    <property type="entry name" value="F-box-like_dom_sf"/>
</dbReference>
<dbReference type="SUPFAM" id="SSF81383">
    <property type="entry name" value="F-box domain"/>
    <property type="match status" value="1"/>
</dbReference>
<name>A0A9P5PMS5_9AGAR</name>
<keyword evidence="2" id="KW-1185">Reference proteome</keyword>
<gene>
    <name evidence="1" type="ORF">BDP27DRAFT_1366492</name>
</gene>
<protein>
    <recommendedName>
        <fullName evidence="3">F-box domain-containing protein</fullName>
    </recommendedName>
</protein>
<evidence type="ECO:0008006" key="3">
    <source>
        <dbReference type="Google" id="ProtNLM"/>
    </source>
</evidence>